<gene>
    <name evidence="2" type="ORF">RirG_099280</name>
</gene>
<dbReference type="Proteomes" id="UP000022910">
    <property type="component" value="Unassembled WGS sequence"/>
</dbReference>
<reference evidence="2 3" key="1">
    <citation type="submission" date="2014-02" db="EMBL/GenBank/DDBJ databases">
        <title>Single nucleus genome sequencing reveals high similarity among nuclei of an endomycorrhizal fungus.</title>
        <authorList>
            <person name="Lin K."/>
            <person name="Geurts R."/>
            <person name="Zhang Z."/>
            <person name="Limpens E."/>
            <person name="Saunders D.G."/>
            <person name="Mu D."/>
            <person name="Pang E."/>
            <person name="Cao H."/>
            <person name="Cha H."/>
            <person name="Lin T."/>
            <person name="Zhou Q."/>
            <person name="Shang Y."/>
            <person name="Li Y."/>
            <person name="Ivanov S."/>
            <person name="Sharma T."/>
            <person name="Velzen R.V."/>
            <person name="Ruijter N.D."/>
            <person name="Aanen D.K."/>
            <person name="Win J."/>
            <person name="Kamoun S."/>
            <person name="Bisseling T."/>
            <person name="Huang S."/>
        </authorList>
    </citation>
    <scope>NUCLEOTIDE SEQUENCE [LARGE SCALE GENOMIC DNA]</scope>
    <source>
        <strain evidence="3">DAOM197198w</strain>
    </source>
</reference>
<evidence type="ECO:0000313" key="2">
    <source>
        <dbReference type="EMBL" id="EXX69075.1"/>
    </source>
</evidence>
<dbReference type="HOGENOM" id="CLU_147557_0_0_1"/>
<name>A0A015JPC8_RHIIW</name>
<evidence type="ECO:0000313" key="3">
    <source>
        <dbReference type="Proteomes" id="UP000022910"/>
    </source>
</evidence>
<keyword evidence="1" id="KW-0175">Coiled coil</keyword>
<feature type="coiled-coil region" evidence="1">
    <location>
        <begin position="100"/>
        <end position="131"/>
    </location>
</feature>
<accession>A0A015JPC8</accession>
<proteinExistence type="predicted"/>
<dbReference type="EMBL" id="JEMT01016984">
    <property type="protein sequence ID" value="EXX69075.1"/>
    <property type="molecule type" value="Genomic_DNA"/>
</dbReference>
<keyword evidence="3" id="KW-1185">Reference proteome</keyword>
<comment type="caution">
    <text evidence="2">The sequence shown here is derived from an EMBL/GenBank/DDBJ whole genome shotgun (WGS) entry which is preliminary data.</text>
</comment>
<organism evidence="2 3">
    <name type="scientific">Rhizophagus irregularis (strain DAOM 197198w)</name>
    <name type="common">Glomus intraradices</name>
    <dbReference type="NCBI Taxonomy" id="1432141"/>
    <lineage>
        <taxon>Eukaryota</taxon>
        <taxon>Fungi</taxon>
        <taxon>Fungi incertae sedis</taxon>
        <taxon>Mucoromycota</taxon>
        <taxon>Glomeromycotina</taxon>
        <taxon>Glomeromycetes</taxon>
        <taxon>Glomerales</taxon>
        <taxon>Glomeraceae</taxon>
        <taxon>Rhizophagus</taxon>
    </lineage>
</organism>
<dbReference type="AlphaFoldDB" id="A0A015JPC8"/>
<evidence type="ECO:0000256" key="1">
    <source>
        <dbReference type="SAM" id="Coils"/>
    </source>
</evidence>
<protein>
    <submittedName>
        <fullName evidence="2">Uncharacterized protein</fullName>
    </submittedName>
</protein>
<dbReference type="OrthoDB" id="2373520at2759"/>
<sequence length="148" mass="18233">MRKLQSYLELVATLKNDYKFRDFYESTDGWLIDQENKKHFNEKYDDRDILFAWCEMTREMDIWGINKMEGIANYLYHPKKVYVIMNDGKLVTRVELVCHIEKERAEEKLIKEKLMEKNREKNREKRLVKKKRLVEEKRLKRLAEEKQK</sequence>
<dbReference type="STRING" id="1432141.A0A015JPC8"/>